<dbReference type="PROSITE" id="PS51640">
    <property type="entry name" value="MRG"/>
    <property type="match status" value="1"/>
</dbReference>
<dbReference type="InterPro" id="IPR008676">
    <property type="entry name" value="MRG"/>
</dbReference>
<feature type="compositionally biased region" description="Low complexity" evidence="10">
    <location>
        <begin position="756"/>
        <end position="767"/>
    </location>
</feature>
<feature type="region of interest" description="Disordered" evidence="10">
    <location>
        <begin position="103"/>
        <end position="172"/>
    </location>
</feature>
<evidence type="ECO:0000256" key="6">
    <source>
        <dbReference type="ARBA" id="ARBA00023015"/>
    </source>
</evidence>
<dbReference type="Pfam" id="PF05712">
    <property type="entry name" value="MRG"/>
    <property type="match status" value="2"/>
</dbReference>
<comment type="subcellular location">
    <subcellularLocation>
        <location evidence="2">Chromosome</location>
    </subcellularLocation>
    <subcellularLocation>
        <location evidence="1">Nucleus</location>
    </subcellularLocation>
</comment>
<dbReference type="Pfam" id="PF22732">
    <property type="entry name" value="MSL3_chromo-like"/>
    <property type="match status" value="1"/>
</dbReference>
<feature type="compositionally biased region" description="Acidic residues" evidence="10">
    <location>
        <begin position="606"/>
        <end position="653"/>
    </location>
</feature>
<dbReference type="InterPro" id="IPR038217">
    <property type="entry name" value="MRG_C_sf"/>
</dbReference>
<evidence type="ECO:0000256" key="8">
    <source>
        <dbReference type="ARBA" id="ARBA00023242"/>
    </source>
</evidence>
<feature type="compositionally biased region" description="Acidic residues" evidence="10">
    <location>
        <begin position="416"/>
        <end position="447"/>
    </location>
</feature>
<evidence type="ECO:0000256" key="1">
    <source>
        <dbReference type="ARBA" id="ARBA00004123"/>
    </source>
</evidence>
<feature type="compositionally biased region" description="Acidic residues" evidence="10">
    <location>
        <begin position="323"/>
        <end position="337"/>
    </location>
</feature>
<dbReference type="PANTHER" id="PTHR10880:SF15">
    <property type="entry name" value="MSL COMPLEX SUBUNIT 3"/>
    <property type="match status" value="1"/>
</dbReference>
<keyword evidence="6" id="KW-0805">Transcription regulation</keyword>
<gene>
    <name evidence="12" type="ORF">RR48_07791</name>
</gene>
<name>A0A194R0L1_PAPMA</name>
<dbReference type="InParanoid" id="A0A194R0L1"/>
<keyword evidence="8" id="KW-0539">Nucleus</keyword>
<feature type="compositionally biased region" description="Basic residues" evidence="10">
    <location>
        <begin position="711"/>
        <end position="733"/>
    </location>
</feature>
<feature type="domain" description="Chromo" evidence="11">
    <location>
        <begin position="10"/>
        <end position="90"/>
    </location>
</feature>
<feature type="compositionally biased region" description="Acidic residues" evidence="10">
    <location>
        <begin position="381"/>
        <end position="400"/>
    </location>
</feature>
<feature type="compositionally biased region" description="Acidic residues" evidence="10">
    <location>
        <begin position="466"/>
        <end position="479"/>
    </location>
</feature>
<dbReference type="InterPro" id="IPR000953">
    <property type="entry name" value="Chromo/chromo_shadow_dom"/>
</dbReference>
<feature type="compositionally biased region" description="Polar residues" evidence="10">
    <location>
        <begin position="587"/>
        <end position="602"/>
    </location>
</feature>
<feature type="compositionally biased region" description="Basic and acidic residues" evidence="10">
    <location>
        <begin position="677"/>
        <end position="694"/>
    </location>
</feature>
<dbReference type="GO" id="GO:0006355">
    <property type="term" value="P:regulation of DNA-templated transcription"/>
    <property type="evidence" value="ECO:0007669"/>
    <property type="project" value="InterPro"/>
</dbReference>
<dbReference type="GO" id="GO:0072487">
    <property type="term" value="C:MSL complex"/>
    <property type="evidence" value="ECO:0007669"/>
    <property type="project" value="TreeGrafter"/>
</dbReference>
<evidence type="ECO:0000256" key="10">
    <source>
        <dbReference type="SAM" id="MobiDB-lite"/>
    </source>
</evidence>
<dbReference type="Proteomes" id="UP000053240">
    <property type="component" value="Unassembled WGS sequence"/>
</dbReference>
<dbReference type="GO" id="GO:0005634">
    <property type="term" value="C:nucleus"/>
    <property type="evidence" value="ECO:0007669"/>
    <property type="project" value="UniProtKB-SubCell"/>
</dbReference>
<accession>A0A194R0L1</accession>
<evidence type="ECO:0000256" key="7">
    <source>
        <dbReference type="ARBA" id="ARBA00023163"/>
    </source>
</evidence>
<evidence type="ECO:0000256" key="2">
    <source>
        <dbReference type="ARBA" id="ARBA00004286"/>
    </source>
</evidence>
<evidence type="ECO:0000256" key="4">
    <source>
        <dbReference type="ARBA" id="ARBA00022843"/>
    </source>
</evidence>
<feature type="region of interest" description="Disordered" evidence="10">
    <location>
        <begin position="315"/>
        <end position="788"/>
    </location>
</feature>
<keyword evidence="13" id="KW-1185">Reference proteome</keyword>
<protein>
    <recommendedName>
        <fullName evidence="9">Protein male-specific lethal-3</fullName>
    </recommendedName>
</protein>
<dbReference type="Gene3D" id="2.30.30.140">
    <property type="match status" value="1"/>
</dbReference>
<feature type="compositionally biased region" description="Low complexity" evidence="10">
    <location>
        <begin position="485"/>
        <end position="499"/>
    </location>
</feature>
<keyword evidence="3" id="KW-0158">Chromosome</keyword>
<feature type="compositionally biased region" description="Polar residues" evidence="10">
    <location>
        <begin position="741"/>
        <end position="755"/>
    </location>
</feature>
<dbReference type="PANTHER" id="PTHR10880">
    <property type="entry name" value="MORTALITY FACTOR 4-LIKE PROTEIN"/>
    <property type="match status" value="1"/>
</dbReference>
<dbReference type="InterPro" id="IPR053820">
    <property type="entry name" value="MSL3_chromo-like"/>
</dbReference>
<evidence type="ECO:0000256" key="3">
    <source>
        <dbReference type="ARBA" id="ARBA00022454"/>
    </source>
</evidence>
<dbReference type="FunFam" id="2.30.30.140:FF:000042">
    <property type="entry name" value="male-specific lethal 3 homolog"/>
    <property type="match status" value="1"/>
</dbReference>
<dbReference type="InterPro" id="IPR016197">
    <property type="entry name" value="Chromo-like_dom_sf"/>
</dbReference>
<evidence type="ECO:0000259" key="11">
    <source>
        <dbReference type="SMART" id="SM00298"/>
    </source>
</evidence>
<keyword evidence="7" id="KW-0804">Transcription</keyword>
<organism evidence="12 13">
    <name type="scientific">Papilio machaon</name>
    <name type="common">Old World swallowtail butterfly</name>
    <dbReference type="NCBI Taxonomy" id="76193"/>
    <lineage>
        <taxon>Eukaryota</taxon>
        <taxon>Metazoa</taxon>
        <taxon>Ecdysozoa</taxon>
        <taxon>Arthropoda</taxon>
        <taxon>Hexapoda</taxon>
        <taxon>Insecta</taxon>
        <taxon>Pterygota</taxon>
        <taxon>Neoptera</taxon>
        <taxon>Endopterygota</taxon>
        <taxon>Lepidoptera</taxon>
        <taxon>Glossata</taxon>
        <taxon>Ditrysia</taxon>
        <taxon>Papilionoidea</taxon>
        <taxon>Papilionidae</taxon>
        <taxon>Papilioninae</taxon>
        <taxon>Papilio</taxon>
    </lineage>
</organism>
<dbReference type="GO" id="GO:0006325">
    <property type="term" value="P:chromatin organization"/>
    <property type="evidence" value="ECO:0007669"/>
    <property type="project" value="UniProtKB-KW"/>
</dbReference>
<dbReference type="SMART" id="SM00298">
    <property type="entry name" value="CHROMO"/>
    <property type="match status" value="1"/>
</dbReference>
<feature type="compositionally biased region" description="Acidic residues" evidence="10">
    <location>
        <begin position="554"/>
        <end position="570"/>
    </location>
</feature>
<dbReference type="GO" id="GO:0035267">
    <property type="term" value="C:NuA4 histone acetyltransferase complex"/>
    <property type="evidence" value="ECO:0007669"/>
    <property type="project" value="TreeGrafter"/>
</dbReference>
<dbReference type="FunCoup" id="A0A194R0L1">
    <property type="interactions" value="614"/>
</dbReference>
<dbReference type="Gene3D" id="1.10.274.30">
    <property type="entry name" value="MRG domain"/>
    <property type="match status" value="2"/>
</dbReference>
<dbReference type="InterPro" id="IPR026541">
    <property type="entry name" value="MRG_dom"/>
</dbReference>
<sequence length="878" mass="99509">MVSTRGLRYKFSEGERVLCYEPDPTKAKVLYDSKVLEVIESKDKRGRRTVEYLIHFQGWNSSWDRCVSEDFVLKDTQENRQLQRDLAEKSQLQLGAYLYRRERKKRVNTTAHPGPAKRARHGRSDAGSSTSTQPDEVEPGDTDSSSGSATSSDSGSTSSSSGSQQHLQRKPQRFKADIPIPPALSHENTTCSKELLNQNIGTEYLGLIPLPGSSNIRLPLGGEAWSAGAAAGVSRRRKILESYVKWFAHTGVWQSTRTRHAPAQRPDILDVSCRLHLVREVAEGIRIYIDFILGDHLLYKQEQTQYWQICGQYNQDKPKSESEDSQEEDTAATDEEMNSTKMAEYSHLPPDPVRNQNNKENNSEQQFNNDETEEILRLLHEEDDEDNEEDYEEDDEEDKDVENVHNNVENHSQESATEEDEEDEMENDAEHDESDDARDDAENDEDETLHNNVENEVDNSMHNNVDNEEDDDSNEENDGDNVLHNNVENIDHNAVNNNIENERNDAEDSNEENERDDAVNNDAANEEGGAVHNNVENGDGNIAQNNAVNGENNAENDEDDENSEEENEEDNVQHNNAENEGVAVQNDRGNSGNDVNRQNEVQQNKEEDDEHDAQNEEEEMDVDNAAENDEDNGGENTGEYDGENDQANDEDEDSKSKVMESVADRNLYKYANSSSDPKNECEGEDVKVDVKCVKIEASSEEAEQCDDVTPRGRRCATRSGHYTRRLRSYKSNKSHSENEEQAPSTSTEQKPFDTQSSSVESTMSSLSEEWRGRATRAPPPAPPTLKRTPLSLLLEKVSKWRVIPRDESTKHLPCRIYGATHLARLFVKLPEFLNATNMAESKLKIILKNIDMFIQYLDQHGEWFGEMHYMSDGRSDSH</sequence>
<evidence type="ECO:0000256" key="5">
    <source>
        <dbReference type="ARBA" id="ARBA00022853"/>
    </source>
</evidence>
<feature type="compositionally biased region" description="Polar residues" evidence="10">
    <location>
        <begin position="450"/>
        <end position="462"/>
    </location>
</feature>
<feature type="compositionally biased region" description="Basic and acidic residues" evidence="10">
    <location>
        <begin position="654"/>
        <end position="667"/>
    </location>
</feature>
<keyword evidence="5" id="KW-0156">Chromatin regulator</keyword>
<reference evidence="12 13" key="1">
    <citation type="journal article" date="2015" name="Nat. Commun.">
        <title>Outbred genome sequencing and CRISPR/Cas9 gene editing in butterflies.</title>
        <authorList>
            <person name="Li X."/>
            <person name="Fan D."/>
            <person name="Zhang W."/>
            <person name="Liu G."/>
            <person name="Zhang L."/>
            <person name="Zhao L."/>
            <person name="Fang X."/>
            <person name="Chen L."/>
            <person name="Dong Y."/>
            <person name="Chen Y."/>
            <person name="Ding Y."/>
            <person name="Zhao R."/>
            <person name="Feng M."/>
            <person name="Zhu Y."/>
            <person name="Feng Y."/>
            <person name="Jiang X."/>
            <person name="Zhu D."/>
            <person name="Xiang H."/>
            <person name="Feng X."/>
            <person name="Li S."/>
            <person name="Wang J."/>
            <person name="Zhang G."/>
            <person name="Kronforst M.R."/>
            <person name="Wang W."/>
        </authorList>
    </citation>
    <scope>NUCLEOTIDE SEQUENCE [LARGE SCALE GENOMIC DNA]</scope>
    <source>
        <strain evidence="12">Ya'a_city_454_Pm</strain>
        <tissue evidence="12">Whole body</tissue>
    </source>
</reference>
<evidence type="ECO:0000256" key="9">
    <source>
        <dbReference type="ARBA" id="ARBA00069454"/>
    </source>
</evidence>
<dbReference type="STRING" id="76193.A0A194R0L1"/>
<proteinExistence type="predicted"/>
<evidence type="ECO:0000313" key="13">
    <source>
        <dbReference type="Proteomes" id="UP000053240"/>
    </source>
</evidence>
<dbReference type="SUPFAM" id="SSF54160">
    <property type="entry name" value="Chromo domain-like"/>
    <property type="match status" value="1"/>
</dbReference>
<evidence type="ECO:0000313" key="12">
    <source>
        <dbReference type="EMBL" id="KPJ10785.1"/>
    </source>
</evidence>
<keyword evidence="4" id="KW-0832">Ubl conjugation</keyword>
<dbReference type="AlphaFoldDB" id="A0A194R0L1"/>
<feature type="compositionally biased region" description="Low complexity" evidence="10">
    <location>
        <begin position="142"/>
        <end position="163"/>
    </location>
</feature>
<feature type="compositionally biased region" description="Low complexity" evidence="10">
    <location>
        <begin position="355"/>
        <end position="369"/>
    </location>
</feature>
<dbReference type="EMBL" id="KQ460930">
    <property type="protein sequence ID" value="KPJ10785.1"/>
    <property type="molecule type" value="Genomic_DNA"/>
</dbReference>